<dbReference type="RefSeq" id="WP_167478197.1">
    <property type="nucleotide sequence ID" value="NZ_CP046172.1"/>
</dbReference>
<dbReference type="Proteomes" id="UP000503540">
    <property type="component" value="Chromosome"/>
</dbReference>
<proteinExistence type="predicted"/>
<evidence type="ECO:0000256" key="1">
    <source>
        <dbReference type="SAM" id="MobiDB-lite"/>
    </source>
</evidence>
<reference evidence="2 3" key="1">
    <citation type="journal article" date="2019" name="ACS Chem. Biol.">
        <title>Identification and Mobilization of a Cryptic Antibiotic Biosynthesis Gene Locus from a Human-Pathogenic Nocardia Isolate.</title>
        <authorList>
            <person name="Herisse M."/>
            <person name="Ishida K."/>
            <person name="Porter J.L."/>
            <person name="Howden B."/>
            <person name="Hertweck C."/>
            <person name="Stinear T.P."/>
            <person name="Pidot S.J."/>
        </authorList>
    </citation>
    <scope>NUCLEOTIDE SEQUENCE [LARGE SCALE GENOMIC DNA]</scope>
    <source>
        <strain evidence="2 3">AUSMDU00012717</strain>
    </source>
</reference>
<evidence type="ECO:0000313" key="2">
    <source>
        <dbReference type="EMBL" id="QIS16053.1"/>
    </source>
</evidence>
<gene>
    <name evidence="2" type="ORF">F5544_41215</name>
</gene>
<accession>A0A6G9YT32</accession>
<evidence type="ECO:0000313" key="3">
    <source>
        <dbReference type="Proteomes" id="UP000503540"/>
    </source>
</evidence>
<keyword evidence="3" id="KW-1185">Reference proteome</keyword>
<dbReference type="AlphaFoldDB" id="A0A6G9YT32"/>
<feature type="compositionally biased region" description="Low complexity" evidence="1">
    <location>
        <begin position="107"/>
        <end position="137"/>
    </location>
</feature>
<dbReference type="EMBL" id="CP046172">
    <property type="protein sequence ID" value="QIS16053.1"/>
    <property type="molecule type" value="Genomic_DNA"/>
</dbReference>
<organism evidence="2 3">
    <name type="scientific">Nocardia arthritidis</name>
    <dbReference type="NCBI Taxonomy" id="228602"/>
    <lineage>
        <taxon>Bacteria</taxon>
        <taxon>Bacillati</taxon>
        <taxon>Actinomycetota</taxon>
        <taxon>Actinomycetes</taxon>
        <taxon>Mycobacteriales</taxon>
        <taxon>Nocardiaceae</taxon>
        <taxon>Nocardia</taxon>
    </lineage>
</organism>
<dbReference type="KEGG" id="nah:F5544_41215"/>
<protein>
    <submittedName>
        <fullName evidence="2">Uncharacterized protein</fullName>
    </submittedName>
</protein>
<name>A0A6G9YT32_9NOCA</name>
<sequence>MAHTGTGPLPPLRFMQVQSAEANAEMDFYRYMETLNPTGLGVALGLRHQGSDDYYALLGAANANAAVFMVIDGGHELGISGISGIEVRAGLDIRYYFTPWGQGHGAGSTSSSSSSSASGTMSSASSESLGYKSESSY</sequence>
<feature type="region of interest" description="Disordered" evidence="1">
    <location>
        <begin position="103"/>
        <end position="137"/>
    </location>
</feature>